<feature type="domain" description="HTH luxR-type" evidence="3">
    <location>
        <begin position="545"/>
        <end position="602"/>
    </location>
</feature>
<organism evidence="4 5">
    <name type="scientific">Spirosoma fluviale</name>
    <dbReference type="NCBI Taxonomy" id="1597977"/>
    <lineage>
        <taxon>Bacteria</taxon>
        <taxon>Pseudomonadati</taxon>
        <taxon>Bacteroidota</taxon>
        <taxon>Cytophagia</taxon>
        <taxon>Cytophagales</taxon>
        <taxon>Cytophagaceae</taxon>
        <taxon>Spirosoma</taxon>
    </lineage>
</organism>
<dbReference type="InterPro" id="IPR036388">
    <property type="entry name" value="WH-like_DNA-bd_sf"/>
</dbReference>
<dbReference type="GO" id="GO:0006355">
    <property type="term" value="P:regulation of DNA-templated transcription"/>
    <property type="evidence" value="ECO:0007669"/>
    <property type="project" value="InterPro"/>
</dbReference>
<dbReference type="InterPro" id="IPR011990">
    <property type="entry name" value="TPR-like_helical_dom_sf"/>
</dbReference>
<feature type="chain" id="PRO_5013398294" evidence="2">
    <location>
        <begin position="22"/>
        <end position="612"/>
    </location>
</feature>
<dbReference type="Gene3D" id="1.10.10.10">
    <property type="entry name" value="Winged helix-like DNA-binding domain superfamily/Winged helix DNA-binding domain"/>
    <property type="match status" value="1"/>
</dbReference>
<dbReference type="InterPro" id="IPR000792">
    <property type="entry name" value="Tscrpt_reg_LuxR_C"/>
</dbReference>
<gene>
    <name evidence="4" type="ORF">SAMN06269250_5924</name>
</gene>
<reference evidence="5" key="1">
    <citation type="submission" date="2017-09" db="EMBL/GenBank/DDBJ databases">
        <authorList>
            <person name="Varghese N."/>
            <person name="Submissions S."/>
        </authorList>
    </citation>
    <scope>NUCLEOTIDE SEQUENCE [LARGE SCALE GENOMIC DNA]</scope>
    <source>
        <strain evidence="5">DSM 29961</strain>
    </source>
</reference>
<dbReference type="SMART" id="SM00421">
    <property type="entry name" value="HTH_LUXR"/>
    <property type="match status" value="1"/>
</dbReference>
<dbReference type="Gene3D" id="1.25.40.10">
    <property type="entry name" value="Tetratricopeptide repeat domain"/>
    <property type="match status" value="1"/>
</dbReference>
<dbReference type="InterPro" id="IPR016032">
    <property type="entry name" value="Sig_transdc_resp-reg_C-effctor"/>
</dbReference>
<feature type="signal peptide" evidence="2">
    <location>
        <begin position="1"/>
        <end position="21"/>
    </location>
</feature>
<proteinExistence type="predicted"/>
<name>A0A286GQL0_9BACT</name>
<evidence type="ECO:0000313" key="4">
    <source>
        <dbReference type="EMBL" id="SOD97798.1"/>
    </source>
</evidence>
<accession>A0A286GQL0</accession>
<sequence>MLIVRSFSTLFWVLFSLAALANPFLNRLEKATPANRIIIVLNQFDTCSVLTQNRANAFNMLTLVVSMGRKTGDDRLVRYCRFVKDTYDKHGTLSNIEKAAMFLTVGRRAEEANDEQIAAVCRHFAGEYYFLNNDYGRAFEHLLAANKTLRSMGIGQVPELSRYLFELAYNYYHVGDYETAIQLLHESARYPAYNPNLAIQTQNTLGMAYTQLSKVKGLKYTEKAEYFYRKARQTAAMYGDSLWIGLASGNLAHLYMQQRNWKAALAALQLDYTLGMKFGDKRILPNQTAVNMAAVYASRHQWDSCVYFLGQSMKLYRRNLTSTDFTSFGHTLRDEYYLKAYYDVARQYYRARGNLPRAYAYFDSLTILTDRISKRQNSRQVWLAEQTSLIQKHQSEVRVIEAEKNTQQLLFWSIGVGLVLVSGLFFLLYRSSKLRHRQETIINIEQERSLRLQKRIVEDELQQAKADLEVFVLNLHEKNALIDTITAELESLSQLQRRSHEQQQIAEAQQNLLDSSLLTNDDWDEFRRRFERVHPHFLRQLKIQFADISPAEERLLVLLKLGINTRQMSRMLGISPDSIRKTKYRMRKKLGADSSSYLIDLLAENFPEPSHS</sequence>
<dbReference type="RefSeq" id="WP_097130967.1">
    <property type="nucleotide sequence ID" value="NZ_OCNH01000007.1"/>
</dbReference>
<evidence type="ECO:0000256" key="1">
    <source>
        <dbReference type="SAM" id="Phobius"/>
    </source>
</evidence>
<evidence type="ECO:0000313" key="5">
    <source>
        <dbReference type="Proteomes" id="UP000219452"/>
    </source>
</evidence>
<dbReference type="Proteomes" id="UP000219452">
    <property type="component" value="Unassembled WGS sequence"/>
</dbReference>
<keyword evidence="1" id="KW-1133">Transmembrane helix</keyword>
<dbReference type="OrthoDB" id="920116at2"/>
<keyword evidence="1" id="KW-0472">Membrane</keyword>
<keyword evidence="1" id="KW-0812">Transmembrane</keyword>
<keyword evidence="2" id="KW-0732">Signal</keyword>
<keyword evidence="4" id="KW-0238">DNA-binding</keyword>
<keyword evidence="5" id="KW-1185">Reference proteome</keyword>
<dbReference type="AlphaFoldDB" id="A0A286GQL0"/>
<dbReference type="GO" id="GO:0003677">
    <property type="term" value="F:DNA binding"/>
    <property type="evidence" value="ECO:0007669"/>
    <property type="project" value="UniProtKB-KW"/>
</dbReference>
<evidence type="ECO:0000259" key="3">
    <source>
        <dbReference type="SMART" id="SM00421"/>
    </source>
</evidence>
<feature type="transmembrane region" description="Helical" evidence="1">
    <location>
        <begin position="409"/>
        <end position="429"/>
    </location>
</feature>
<evidence type="ECO:0000256" key="2">
    <source>
        <dbReference type="SAM" id="SignalP"/>
    </source>
</evidence>
<dbReference type="SUPFAM" id="SSF48452">
    <property type="entry name" value="TPR-like"/>
    <property type="match status" value="1"/>
</dbReference>
<protein>
    <submittedName>
        <fullName evidence="4">DNA-binding transcriptional regulator, CsgD family</fullName>
    </submittedName>
</protein>
<dbReference type="EMBL" id="OCNH01000007">
    <property type="protein sequence ID" value="SOD97798.1"/>
    <property type="molecule type" value="Genomic_DNA"/>
</dbReference>
<dbReference type="SUPFAM" id="SSF46894">
    <property type="entry name" value="C-terminal effector domain of the bipartite response regulators"/>
    <property type="match status" value="1"/>
</dbReference>